<feature type="region of interest" description="Disordered" evidence="1">
    <location>
        <begin position="85"/>
        <end position="106"/>
    </location>
</feature>
<organism evidence="3 4">
    <name type="scientific">Roseomonas genomospecies 6</name>
    <dbReference type="NCBI Taxonomy" id="214106"/>
    <lineage>
        <taxon>Bacteria</taxon>
        <taxon>Pseudomonadati</taxon>
        <taxon>Pseudomonadota</taxon>
        <taxon>Alphaproteobacteria</taxon>
        <taxon>Acetobacterales</taxon>
        <taxon>Roseomonadaceae</taxon>
        <taxon>Roseomonas</taxon>
    </lineage>
</organism>
<dbReference type="GO" id="GO:0005829">
    <property type="term" value="C:cytosol"/>
    <property type="evidence" value="ECO:0007669"/>
    <property type="project" value="UniProtKB-ARBA"/>
</dbReference>
<sequence>MFDRPPRQGYRAPEITKANVTATVKWFNPTKGFGFVSPEDGSPDAFLHVSAVQAAGYDALDEGTTIVCDLARGPKGPQVASIQSVDTSTASRAPARPARTGGGGFGGGGYDRGGYGGGGGGGGYDRGGWGNDAGGGEEVDGTVKWFNADKGFGFITPSTGGKDVFVHVNVLRRSGMQTLQEGDQVRVTVRQGQKGPEAGKVEYR</sequence>
<dbReference type="InterPro" id="IPR002059">
    <property type="entry name" value="CSP_DNA-bd"/>
</dbReference>
<dbReference type="CDD" id="cd04458">
    <property type="entry name" value="CSP_CDS"/>
    <property type="match status" value="2"/>
</dbReference>
<dbReference type="Gene3D" id="2.40.50.140">
    <property type="entry name" value="Nucleic acid-binding proteins"/>
    <property type="match status" value="2"/>
</dbReference>
<dbReference type="Pfam" id="PF00313">
    <property type="entry name" value="CSD"/>
    <property type="match status" value="2"/>
</dbReference>
<dbReference type="OrthoDB" id="9791685at2"/>
<dbReference type="InterPro" id="IPR012340">
    <property type="entry name" value="NA-bd_OB-fold"/>
</dbReference>
<keyword evidence="4" id="KW-1185">Reference proteome</keyword>
<dbReference type="SMART" id="SM00357">
    <property type="entry name" value="CSP"/>
    <property type="match status" value="2"/>
</dbReference>
<dbReference type="EMBL" id="QOKW01000007">
    <property type="protein sequence ID" value="KAA0680920.1"/>
    <property type="molecule type" value="Genomic_DNA"/>
</dbReference>
<evidence type="ECO:0000259" key="2">
    <source>
        <dbReference type="PROSITE" id="PS51857"/>
    </source>
</evidence>
<dbReference type="PRINTS" id="PR00050">
    <property type="entry name" value="COLDSHOCK"/>
</dbReference>
<dbReference type="InterPro" id="IPR011129">
    <property type="entry name" value="CSD"/>
</dbReference>
<dbReference type="AlphaFoldDB" id="A0A9W7NJW9"/>
<name>A0A9W7NJW9_9PROT</name>
<dbReference type="GO" id="GO:0003676">
    <property type="term" value="F:nucleic acid binding"/>
    <property type="evidence" value="ECO:0007669"/>
    <property type="project" value="InterPro"/>
</dbReference>
<gene>
    <name evidence="3" type="ORF">DS843_10940</name>
</gene>
<dbReference type="PROSITE" id="PS51857">
    <property type="entry name" value="CSD_2"/>
    <property type="match status" value="2"/>
</dbReference>
<evidence type="ECO:0000256" key="1">
    <source>
        <dbReference type="SAM" id="MobiDB-lite"/>
    </source>
</evidence>
<dbReference type="SUPFAM" id="SSF50249">
    <property type="entry name" value="Nucleic acid-binding proteins"/>
    <property type="match status" value="2"/>
</dbReference>
<dbReference type="InterPro" id="IPR050181">
    <property type="entry name" value="Cold_shock_domain"/>
</dbReference>
<protein>
    <submittedName>
        <fullName evidence="3">Cold-shock protein</fullName>
    </submittedName>
</protein>
<reference evidence="3 4" key="1">
    <citation type="submission" date="2018-07" db="EMBL/GenBank/DDBJ databases">
        <title>Genome sequence of Azospirillum sp. ATCC 49961.</title>
        <authorList>
            <person name="Sant'Anna F.H."/>
            <person name="Baldani J.I."/>
            <person name="Zilli J.E."/>
            <person name="Reis V.M."/>
            <person name="Hartmann A."/>
            <person name="Cruz L."/>
            <person name="de Souza E.M."/>
            <person name="de Oliveira Pedrosa F."/>
            <person name="Passaglia L.M.P."/>
        </authorList>
    </citation>
    <scope>NUCLEOTIDE SEQUENCE [LARGE SCALE GENOMIC DNA]</scope>
    <source>
        <strain evidence="3 4">ATCC 49961</strain>
    </source>
</reference>
<dbReference type="Proteomes" id="UP000480854">
    <property type="component" value="Unassembled WGS sequence"/>
</dbReference>
<feature type="domain" description="CSD" evidence="2">
    <location>
        <begin position="138"/>
        <end position="203"/>
    </location>
</feature>
<proteinExistence type="predicted"/>
<comment type="caution">
    <text evidence="3">The sequence shown here is derived from an EMBL/GenBank/DDBJ whole genome shotgun (WGS) entry which is preliminary data.</text>
</comment>
<dbReference type="PANTHER" id="PTHR11544">
    <property type="entry name" value="COLD SHOCK DOMAIN CONTAINING PROTEINS"/>
    <property type="match status" value="1"/>
</dbReference>
<dbReference type="RefSeq" id="WP_149468933.1">
    <property type="nucleotide sequence ID" value="NZ_QOKW01000007.1"/>
</dbReference>
<accession>A0A9W7NJW9</accession>
<evidence type="ECO:0000313" key="3">
    <source>
        <dbReference type="EMBL" id="KAA0680920.1"/>
    </source>
</evidence>
<evidence type="ECO:0000313" key="4">
    <source>
        <dbReference type="Proteomes" id="UP000480854"/>
    </source>
</evidence>
<feature type="domain" description="CSD" evidence="2">
    <location>
        <begin position="19"/>
        <end position="84"/>
    </location>
</feature>